<dbReference type="EMBL" id="BAAAFG010000005">
    <property type="protein sequence ID" value="GAA0871615.1"/>
    <property type="molecule type" value="Genomic_DNA"/>
</dbReference>
<reference evidence="2 3" key="1">
    <citation type="journal article" date="2019" name="Int. J. Syst. Evol. Microbiol.">
        <title>The Global Catalogue of Microorganisms (GCM) 10K type strain sequencing project: providing services to taxonomists for standard genome sequencing and annotation.</title>
        <authorList>
            <consortium name="The Broad Institute Genomics Platform"/>
            <consortium name="The Broad Institute Genome Sequencing Center for Infectious Disease"/>
            <person name="Wu L."/>
            <person name="Ma J."/>
        </authorList>
    </citation>
    <scope>NUCLEOTIDE SEQUENCE [LARGE SCALE GENOMIC DNA]</scope>
    <source>
        <strain evidence="2 3">JCM 16082</strain>
    </source>
</reference>
<organism evidence="2 3">
    <name type="scientific">Gangjinia marincola</name>
    <dbReference type="NCBI Taxonomy" id="578463"/>
    <lineage>
        <taxon>Bacteria</taxon>
        <taxon>Pseudomonadati</taxon>
        <taxon>Bacteroidota</taxon>
        <taxon>Flavobacteriia</taxon>
        <taxon>Flavobacteriales</taxon>
        <taxon>Flavobacteriaceae</taxon>
        <taxon>Gangjinia</taxon>
    </lineage>
</organism>
<keyword evidence="1" id="KW-0812">Transmembrane</keyword>
<evidence type="ECO:0000256" key="1">
    <source>
        <dbReference type="SAM" id="Phobius"/>
    </source>
</evidence>
<sequence>MYRITALLFFFLFALSAENYGQAEKERSFFEPSDTLHKPRRNAVVLTEAAIGGLTLAGLYQLWYKDYEQSSFRFINDNDEWLQLDKVGHVYSSYHLGRVGADLLAWSGVKKRDQLLYGATLGLGFLTAVEVFDGFSAEWGASTGDLLANAAGTGFYIGQELLWQDQRMVLKYSFHQTQFSAQNPEKLGNGLAEEFLKDYNGQTYWISANVNAFLGDTLLPNWLNLAVGYGGEGMLTGIPLADDPTSRYRQYYLSLDIDFRRIKTTSGFLRSVFSVINTLKVPAPTLIYSTEKNLQFSLLYF</sequence>
<comment type="caution">
    <text evidence="2">The sequence shown here is derived from an EMBL/GenBank/DDBJ whole genome shotgun (WGS) entry which is preliminary data.</text>
</comment>
<evidence type="ECO:0000313" key="2">
    <source>
        <dbReference type="EMBL" id="GAA0871615.1"/>
    </source>
</evidence>
<accession>A0ABN1MES2</accession>
<dbReference type="Pfam" id="PF10043">
    <property type="entry name" value="DUF2279"/>
    <property type="match status" value="1"/>
</dbReference>
<keyword evidence="1" id="KW-0472">Membrane</keyword>
<proteinExistence type="predicted"/>
<name>A0ABN1MES2_9FLAO</name>
<dbReference type="InterPro" id="IPR018736">
    <property type="entry name" value="DUF2279_periplasmic_lipo"/>
</dbReference>
<keyword evidence="3" id="KW-1185">Reference proteome</keyword>
<evidence type="ECO:0000313" key="3">
    <source>
        <dbReference type="Proteomes" id="UP001500507"/>
    </source>
</evidence>
<dbReference type="RefSeq" id="WP_343764100.1">
    <property type="nucleotide sequence ID" value="NZ_BAAAFG010000005.1"/>
</dbReference>
<protein>
    <submittedName>
        <fullName evidence="2">DUF2279 domain-containing protein</fullName>
    </submittedName>
</protein>
<feature type="transmembrane region" description="Helical" evidence="1">
    <location>
        <begin position="43"/>
        <end position="63"/>
    </location>
</feature>
<keyword evidence="1" id="KW-1133">Transmembrane helix</keyword>
<dbReference type="Proteomes" id="UP001500507">
    <property type="component" value="Unassembled WGS sequence"/>
</dbReference>
<gene>
    <name evidence="2" type="ORF">GCM10009117_07610</name>
</gene>